<organism evidence="1 2">
    <name type="scientific">Gymnopus androsaceus JB14</name>
    <dbReference type="NCBI Taxonomy" id="1447944"/>
    <lineage>
        <taxon>Eukaryota</taxon>
        <taxon>Fungi</taxon>
        <taxon>Dikarya</taxon>
        <taxon>Basidiomycota</taxon>
        <taxon>Agaricomycotina</taxon>
        <taxon>Agaricomycetes</taxon>
        <taxon>Agaricomycetidae</taxon>
        <taxon>Agaricales</taxon>
        <taxon>Marasmiineae</taxon>
        <taxon>Omphalotaceae</taxon>
        <taxon>Gymnopus</taxon>
    </lineage>
</organism>
<dbReference type="Proteomes" id="UP000799118">
    <property type="component" value="Unassembled WGS sequence"/>
</dbReference>
<reference evidence="1" key="1">
    <citation type="journal article" date="2019" name="Environ. Microbiol.">
        <title>Fungal ecological strategies reflected in gene transcription - a case study of two litter decomposers.</title>
        <authorList>
            <person name="Barbi F."/>
            <person name="Kohler A."/>
            <person name="Barry K."/>
            <person name="Baskaran P."/>
            <person name="Daum C."/>
            <person name="Fauchery L."/>
            <person name="Ihrmark K."/>
            <person name="Kuo A."/>
            <person name="LaButti K."/>
            <person name="Lipzen A."/>
            <person name="Morin E."/>
            <person name="Grigoriev I.V."/>
            <person name="Henrissat B."/>
            <person name="Lindahl B."/>
            <person name="Martin F."/>
        </authorList>
    </citation>
    <scope>NUCLEOTIDE SEQUENCE</scope>
    <source>
        <strain evidence="1">JB14</strain>
    </source>
</reference>
<name>A0A6A4HTC4_9AGAR</name>
<keyword evidence="2" id="KW-1185">Reference proteome</keyword>
<gene>
    <name evidence="1" type="ORF">BT96DRAFT_991829</name>
</gene>
<accession>A0A6A4HTC4</accession>
<sequence>MALTIPDGDLALFKERLSDDLWAEILYTPRPQSWSLVSSERVEVIGYTGIADGQLGSSNPQEPSSAMFSLTNMMPRLRQLKQTVIPESGLAHTEVEQVVQNADDGFVVKVSTDTVDVYLREFECLVTLHRNTVCFISASNSVSYASQMSLLPKELPTPVRWQDRFGIVNESALQVASSVANHAEFGNQMFTGETLYKGLNVLVQGSNALRGQRATILSMRADPNNSYYNFKLGYVPTYTVREQIDFGTLSASVAPQLPVAPPSLPAEPSQPIPMLSIDGIPGSTPAWAPEEIEEARQGPHAWNPSSAGYWFANPQLRDRLAGLDVKIAIAQTQIPNRKNQSRRSVYVLHGGRFCLYFGHEQ</sequence>
<proteinExistence type="predicted"/>
<dbReference type="AlphaFoldDB" id="A0A6A4HTC4"/>
<protein>
    <submittedName>
        <fullName evidence="1">Uncharacterized protein</fullName>
    </submittedName>
</protein>
<dbReference type="OrthoDB" id="3132191at2759"/>
<dbReference type="EMBL" id="ML769443">
    <property type="protein sequence ID" value="KAE9401659.1"/>
    <property type="molecule type" value="Genomic_DNA"/>
</dbReference>
<evidence type="ECO:0000313" key="1">
    <source>
        <dbReference type="EMBL" id="KAE9401659.1"/>
    </source>
</evidence>
<evidence type="ECO:0000313" key="2">
    <source>
        <dbReference type="Proteomes" id="UP000799118"/>
    </source>
</evidence>